<sequence length="199" mass="22190">MTFDLENLLSYAKLSIYSRTEMRRLQHGILVIVIHLALIGCTQSSHLCLDPAGCIVIHSDEPIQIGVIAPLSGDRSCPEARTTLENLNQLIGDKKIKGHPLALSIWDTYSTYELMETALVELSAQPTLVAILVIQCQSTAQEEALLKTWMNYNYFLVTDPTRLVKGIAHLDSLIIPKGEDLILPRSLWRAVIIGDQELK</sequence>
<gene>
    <name evidence="1" type="ORF">SE15_06035</name>
</gene>
<evidence type="ECO:0000313" key="1">
    <source>
        <dbReference type="EMBL" id="KPL84614.1"/>
    </source>
</evidence>
<reference evidence="1 2" key="1">
    <citation type="submission" date="2015-07" db="EMBL/GenBank/DDBJ databases">
        <title>Whole genome sequence of Thermanaerothrix daxensis DSM 23592.</title>
        <authorList>
            <person name="Hemp J."/>
            <person name="Ward L.M."/>
            <person name="Pace L.A."/>
            <person name="Fischer W.W."/>
        </authorList>
    </citation>
    <scope>NUCLEOTIDE SEQUENCE [LARGE SCALE GENOMIC DNA]</scope>
    <source>
        <strain evidence="1 2">GNS-1</strain>
    </source>
</reference>
<keyword evidence="2" id="KW-1185">Reference proteome</keyword>
<evidence type="ECO:0008006" key="3">
    <source>
        <dbReference type="Google" id="ProtNLM"/>
    </source>
</evidence>
<dbReference type="AlphaFoldDB" id="A0A0P6Y726"/>
<name>A0A0P6Y726_9CHLR</name>
<evidence type="ECO:0000313" key="2">
    <source>
        <dbReference type="Proteomes" id="UP000050544"/>
    </source>
</evidence>
<organism evidence="1 2">
    <name type="scientific">Thermanaerothrix daxensis</name>
    <dbReference type="NCBI Taxonomy" id="869279"/>
    <lineage>
        <taxon>Bacteria</taxon>
        <taxon>Bacillati</taxon>
        <taxon>Chloroflexota</taxon>
        <taxon>Anaerolineae</taxon>
        <taxon>Anaerolineales</taxon>
        <taxon>Anaerolineaceae</taxon>
        <taxon>Thermanaerothrix</taxon>
    </lineage>
</organism>
<comment type="caution">
    <text evidence="1">The sequence shown here is derived from an EMBL/GenBank/DDBJ whole genome shotgun (WGS) entry which is preliminary data.</text>
</comment>
<proteinExistence type="predicted"/>
<accession>A0A0P6Y726</accession>
<dbReference type="STRING" id="869279.SE15_06035"/>
<dbReference type="EMBL" id="LGKO01000002">
    <property type="protein sequence ID" value="KPL84614.1"/>
    <property type="molecule type" value="Genomic_DNA"/>
</dbReference>
<protein>
    <recommendedName>
        <fullName evidence="3">Leucine-binding protein domain-containing protein</fullName>
    </recommendedName>
</protein>
<dbReference type="Proteomes" id="UP000050544">
    <property type="component" value="Unassembled WGS sequence"/>
</dbReference>